<proteinExistence type="predicted"/>
<accession>A0AAN4ZL03</accession>
<protein>
    <submittedName>
        <fullName evidence="1">Uncharacterized protein</fullName>
    </submittedName>
</protein>
<evidence type="ECO:0000313" key="1">
    <source>
        <dbReference type="EMBL" id="GMR40152.1"/>
    </source>
</evidence>
<reference evidence="2" key="1">
    <citation type="submission" date="2022-10" db="EMBL/GenBank/DDBJ databases">
        <title>Genome assembly of Pristionchus species.</title>
        <authorList>
            <person name="Yoshida K."/>
            <person name="Sommer R.J."/>
        </authorList>
    </citation>
    <scope>NUCLEOTIDE SEQUENCE [LARGE SCALE GENOMIC DNA]</scope>
    <source>
        <strain evidence="2">RS5460</strain>
    </source>
</reference>
<dbReference type="AlphaFoldDB" id="A0AAN4ZL03"/>
<evidence type="ECO:0000313" key="2">
    <source>
        <dbReference type="Proteomes" id="UP001328107"/>
    </source>
</evidence>
<keyword evidence="2" id="KW-1185">Reference proteome</keyword>
<dbReference type="Proteomes" id="UP001328107">
    <property type="component" value="Unassembled WGS sequence"/>
</dbReference>
<dbReference type="Gene3D" id="2.60.40.1730">
    <property type="entry name" value="tricorn interacting facor f3 domain"/>
    <property type="match status" value="1"/>
</dbReference>
<organism evidence="1 2">
    <name type="scientific">Pristionchus mayeri</name>
    <dbReference type="NCBI Taxonomy" id="1317129"/>
    <lineage>
        <taxon>Eukaryota</taxon>
        <taxon>Metazoa</taxon>
        <taxon>Ecdysozoa</taxon>
        <taxon>Nematoda</taxon>
        <taxon>Chromadorea</taxon>
        <taxon>Rhabditida</taxon>
        <taxon>Rhabditina</taxon>
        <taxon>Diplogasteromorpha</taxon>
        <taxon>Diplogasteroidea</taxon>
        <taxon>Neodiplogasteridae</taxon>
        <taxon>Pristionchus</taxon>
    </lineage>
</organism>
<gene>
    <name evidence="1" type="ORF">PMAYCL1PPCAC_10347</name>
</gene>
<dbReference type="EMBL" id="BTRK01000003">
    <property type="protein sequence ID" value="GMR40152.1"/>
    <property type="molecule type" value="Genomic_DNA"/>
</dbReference>
<name>A0AAN4ZL03_9BILA</name>
<sequence length="84" mass="9456">AVEDDYLPVYLRGIGWKNVEEELRKDLRLPANVHPIHYDLELDVSVSGYDNAPKSTFDGRVRIVVNVIAPLSEIELHSLGLTIT</sequence>
<comment type="caution">
    <text evidence="1">The sequence shown here is derived from an EMBL/GenBank/DDBJ whole genome shotgun (WGS) entry which is preliminary data.</text>
</comment>
<dbReference type="InterPro" id="IPR042097">
    <property type="entry name" value="Aminopeptidase_N-like_N_sf"/>
</dbReference>
<feature type="non-terminal residue" evidence="1">
    <location>
        <position position="1"/>
    </location>
</feature>
<feature type="non-terminal residue" evidence="1">
    <location>
        <position position="84"/>
    </location>
</feature>
<dbReference type="SUPFAM" id="SSF63737">
    <property type="entry name" value="Leukotriene A4 hydrolase N-terminal domain"/>
    <property type="match status" value="1"/>
</dbReference>